<dbReference type="HOGENOM" id="CLU_1332450_0_0_1"/>
<name>R9NX23_PSEHS</name>
<organism evidence="2 3">
    <name type="scientific">Pseudozyma hubeiensis (strain SY62)</name>
    <name type="common">Yeast</name>
    <dbReference type="NCBI Taxonomy" id="1305764"/>
    <lineage>
        <taxon>Eukaryota</taxon>
        <taxon>Fungi</taxon>
        <taxon>Dikarya</taxon>
        <taxon>Basidiomycota</taxon>
        <taxon>Ustilaginomycotina</taxon>
        <taxon>Ustilaginomycetes</taxon>
        <taxon>Ustilaginales</taxon>
        <taxon>Ustilaginaceae</taxon>
        <taxon>Pseudozyma</taxon>
    </lineage>
</organism>
<evidence type="ECO:0000313" key="2">
    <source>
        <dbReference type="EMBL" id="GAC93067.1"/>
    </source>
</evidence>
<proteinExistence type="predicted"/>
<reference evidence="3" key="1">
    <citation type="journal article" date="2013" name="Genome Announc.">
        <title>Draft genome sequence of the basidiomycetous yeast-like fungus Pseudozyma hubeiensis SY62, which produces an abundant amount of the biosurfactant mannosylerythritol lipids.</title>
        <authorList>
            <person name="Konishi M."/>
            <person name="Hatada Y."/>
            <person name="Horiuchi J."/>
        </authorList>
    </citation>
    <scope>NUCLEOTIDE SEQUENCE [LARGE SCALE GENOMIC DNA]</scope>
    <source>
        <strain evidence="3">SY62</strain>
    </source>
</reference>
<feature type="compositionally biased region" description="Polar residues" evidence="1">
    <location>
        <begin position="197"/>
        <end position="206"/>
    </location>
</feature>
<feature type="region of interest" description="Disordered" evidence="1">
    <location>
        <begin position="185"/>
        <end position="206"/>
    </location>
</feature>
<dbReference type="RefSeq" id="XP_012186654.1">
    <property type="nucleotide sequence ID" value="XM_012331264.1"/>
</dbReference>
<keyword evidence="3" id="KW-1185">Reference proteome</keyword>
<dbReference type="AlphaFoldDB" id="R9NX23"/>
<dbReference type="Proteomes" id="UP000014071">
    <property type="component" value="Unassembled WGS sequence"/>
</dbReference>
<feature type="compositionally biased region" description="Basic and acidic residues" evidence="1">
    <location>
        <begin position="187"/>
        <end position="196"/>
    </location>
</feature>
<accession>R9NX23</accession>
<gene>
    <name evidence="2" type="ORF">PHSY_000628</name>
</gene>
<dbReference type="GeneID" id="24105933"/>
<evidence type="ECO:0000256" key="1">
    <source>
        <dbReference type="SAM" id="MobiDB-lite"/>
    </source>
</evidence>
<evidence type="ECO:0000313" key="3">
    <source>
        <dbReference type="Proteomes" id="UP000014071"/>
    </source>
</evidence>
<protein>
    <submittedName>
        <fullName evidence="2">Glucose 4,6-dehydratase</fullName>
    </submittedName>
</protein>
<sequence length="206" mass="23122">MRVGCIGCYVLRAAVMIVYRPDQHKASEQGYRGSIRIQCTHHKMALTVRHLCGQAQYHFWSQKIASTEEVHVAPRKLQLLVMSQLRSLAALTAAHRTNFSSKAHDYVVIAIQNFKERLRTTNQSKFNAHFLAEADSKLHGTHSKIKLSANDGMISTLKPRTKRRRLARKAALGLTGFTALTLTESRTTADVREGDRQSPTASSQPR</sequence>
<dbReference type="EMBL" id="DF238772">
    <property type="protein sequence ID" value="GAC93067.1"/>
    <property type="molecule type" value="Genomic_DNA"/>
</dbReference>